<protein>
    <submittedName>
        <fullName evidence="2">Uncharacterized protein</fullName>
    </submittedName>
</protein>
<gene>
    <name evidence="2" type="ORF">MCOR_49552</name>
</gene>
<accession>A0A6J8EBN1</accession>
<proteinExistence type="predicted"/>
<evidence type="ECO:0000313" key="3">
    <source>
        <dbReference type="Proteomes" id="UP000507470"/>
    </source>
</evidence>
<evidence type="ECO:0000313" key="2">
    <source>
        <dbReference type="EMBL" id="CAC5416995.1"/>
    </source>
</evidence>
<feature type="signal peptide" evidence="1">
    <location>
        <begin position="1"/>
        <end position="28"/>
    </location>
</feature>
<evidence type="ECO:0000256" key="1">
    <source>
        <dbReference type="SAM" id="SignalP"/>
    </source>
</evidence>
<dbReference type="Proteomes" id="UP000507470">
    <property type="component" value="Unassembled WGS sequence"/>
</dbReference>
<sequence length="180" mass="20480">MIGRTNYHLSKKLVVIWCLAFNDLYVSSAPTGNAEVDKHKLVEVVQKFNLLNPPKTYKESEKKALQFFPQNKSAALQFFTFDNTSAITCLITAVIDIRIGITVNTRRTVPTIFMVELRVGKNSPVYTPALFPPGVVQQVQMNRKFKVTPGDKITVKARGTPFIDSRQIYNYMEISWIDFT</sequence>
<organism evidence="2 3">
    <name type="scientific">Mytilus coruscus</name>
    <name type="common">Sea mussel</name>
    <dbReference type="NCBI Taxonomy" id="42192"/>
    <lineage>
        <taxon>Eukaryota</taxon>
        <taxon>Metazoa</taxon>
        <taxon>Spiralia</taxon>
        <taxon>Lophotrochozoa</taxon>
        <taxon>Mollusca</taxon>
        <taxon>Bivalvia</taxon>
        <taxon>Autobranchia</taxon>
        <taxon>Pteriomorphia</taxon>
        <taxon>Mytilida</taxon>
        <taxon>Mytiloidea</taxon>
        <taxon>Mytilidae</taxon>
        <taxon>Mytilinae</taxon>
        <taxon>Mytilus</taxon>
    </lineage>
</organism>
<feature type="chain" id="PRO_5027104878" evidence="1">
    <location>
        <begin position="29"/>
        <end position="180"/>
    </location>
</feature>
<keyword evidence="1" id="KW-0732">Signal</keyword>
<keyword evidence="3" id="KW-1185">Reference proteome</keyword>
<dbReference type="EMBL" id="CACVKT020008726">
    <property type="protein sequence ID" value="CAC5416995.1"/>
    <property type="molecule type" value="Genomic_DNA"/>
</dbReference>
<dbReference type="AlphaFoldDB" id="A0A6J8EBN1"/>
<reference evidence="2 3" key="1">
    <citation type="submission" date="2020-06" db="EMBL/GenBank/DDBJ databases">
        <authorList>
            <person name="Li R."/>
            <person name="Bekaert M."/>
        </authorList>
    </citation>
    <scope>NUCLEOTIDE SEQUENCE [LARGE SCALE GENOMIC DNA]</scope>
    <source>
        <strain evidence="3">wild</strain>
    </source>
</reference>
<dbReference type="OrthoDB" id="10329368at2759"/>
<name>A0A6J8EBN1_MYTCO</name>